<evidence type="ECO:0000256" key="5">
    <source>
        <dbReference type="ARBA" id="ARBA00022989"/>
    </source>
</evidence>
<feature type="transmembrane region" description="Helical" evidence="9">
    <location>
        <begin position="467"/>
        <end position="487"/>
    </location>
</feature>
<keyword evidence="12" id="KW-1185">Reference proteome</keyword>
<comment type="subcellular location">
    <subcellularLocation>
        <location evidence="1">Cell membrane</location>
        <topology evidence="1">Multi-pass membrane protein</topology>
    </subcellularLocation>
</comment>
<feature type="transmembrane region" description="Helical" evidence="9">
    <location>
        <begin position="30"/>
        <end position="50"/>
    </location>
</feature>
<feature type="domain" description="Major facilitator superfamily (MFS) profile" evidence="10">
    <location>
        <begin position="32"/>
        <end position="495"/>
    </location>
</feature>
<feature type="transmembrane region" description="Helical" evidence="9">
    <location>
        <begin position="221"/>
        <end position="240"/>
    </location>
</feature>
<dbReference type="InterPro" id="IPR004638">
    <property type="entry name" value="EmrB-like"/>
</dbReference>
<dbReference type="EMBL" id="JACBZD010000001">
    <property type="protein sequence ID" value="NYI03627.1"/>
    <property type="molecule type" value="Genomic_DNA"/>
</dbReference>
<feature type="compositionally biased region" description="Low complexity" evidence="8">
    <location>
        <begin position="502"/>
        <end position="517"/>
    </location>
</feature>
<dbReference type="GO" id="GO:0022857">
    <property type="term" value="F:transmembrane transporter activity"/>
    <property type="evidence" value="ECO:0007669"/>
    <property type="project" value="InterPro"/>
</dbReference>
<evidence type="ECO:0000256" key="8">
    <source>
        <dbReference type="SAM" id="MobiDB-lite"/>
    </source>
</evidence>
<dbReference type="Gene3D" id="1.20.1720.10">
    <property type="entry name" value="Multidrug resistance protein D"/>
    <property type="match status" value="1"/>
</dbReference>
<gene>
    <name evidence="11" type="ORF">FHU37_000570</name>
</gene>
<feature type="transmembrane region" description="Helical" evidence="9">
    <location>
        <begin position="160"/>
        <end position="183"/>
    </location>
</feature>
<dbReference type="Gene3D" id="1.20.1250.20">
    <property type="entry name" value="MFS general substrate transporter like domains"/>
    <property type="match status" value="1"/>
</dbReference>
<dbReference type="InterPro" id="IPR011701">
    <property type="entry name" value="MFS"/>
</dbReference>
<dbReference type="NCBIfam" id="TIGR00711">
    <property type="entry name" value="efflux_EmrB"/>
    <property type="match status" value="1"/>
</dbReference>
<feature type="transmembrane region" description="Helical" evidence="9">
    <location>
        <begin position="435"/>
        <end position="455"/>
    </location>
</feature>
<keyword evidence="7" id="KW-0046">Antibiotic resistance</keyword>
<evidence type="ECO:0000256" key="3">
    <source>
        <dbReference type="ARBA" id="ARBA00022475"/>
    </source>
</evidence>
<organism evidence="11 12">
    <name type="scientific">Allostreptomyces psammosilenae</name>
    <dbReference type="NCBI Taxonomy" id="1892865"/>
    <lineage>
        <taxon>Bacteria</taxon>
        <taxon>Bacillati</taxon>
        <taxon>Actinomycetota</taxon>
        <taxon>Actinomycetes</taxon>
        <taxon>Kitasatosporales</taxon>
        <taxon>Streptomycetaceae</taxon>
        <taxon>Allostreptomyces</taxon>
    </lineage>
</organism>
<dbReference type="PROSITE" id="PS00216">
    <property type="entry name" value="SUGAR_TRANSPORT_1"/>
    <property type="match status" value="1"/>
</dbReference>
<dbReference type="InterPro" id="IPR020846">
    <property type="entry name" value="MFS_dom"/>
</dbReference>
<evidence type="ECO:0000256" key="4">
    <source>
        <dbReference type="ARBA" id="ARBA00022692"/>
    </source>
</evidence>
<dbReference type="Pfam" id="PF07690">
    <property type="entry name" value="MFS_1"/>
    <property type="match status" value="1"/>
</dbReference>
<dbReference type="InterPro" id="IPR005829">
    <property type="entry name" value="Sugar_transporter_CS"/>
</dbReference>
<feature type="transmembrane region" description="Helical" evidence="9">
    <location>
        <begin position="70"/>
        <end position="87"/>
    </location>
</feature>
<feature type="transmembrane region" description="Helical" evidence="9">
    <location>
        <begin position="326"/>
        <end position="348"/>
    </location>
</feature>
<dbReference type="PROSITE" id="PS50850">
    <property type="entry name" value="MFS"/>
    <property type="match status" value="1"/>
</dbReference>
<feature type="transmembrane region" description="Helical" evidence="9">
    <location>
        <begin position="291"/>
        <end position="314"/>
    </location>
</feature>
<name>A0A852ZQ56_9ACTN</name>
<feature type="transmembrane region" description="Helical" evidence="9">
    <location>
        <begin position="130"/>
        <end position="148"/>
    </location>
</feature>
<dbReference type="CDD" id="cd17321">
    <property type="entry name" value="MFS_MMR_MDR_like"/>
    <property type="match status" value="1"/>
</dbReference>
<feature type="transmembrane region" description="Helical" evidence="9">
    <location>
        <begin position="189"/>
        <end position="209"/>
    </location>
</feature>
<protein>
    <submittedName>
        <fullName evidence="11">EmrB/QacA subfamily drug resistance transporter</fullName>
    </submittedName>
</protein>
<keyword evidence="4 9" id="KW-0812">Transmembrane</keyword>
<feature type="transmembrane region" description="Helical" evidence="9">
    <location>
        <begin position="99"/>
        <end position="124"/>
    </location>
</feature>
<accession>A0A852ZQ56</accession>
<reference evidence="11 12" key="1">
    <citation type="submission" date="2020-07" db="EMBL/GenBank/DDBJ databases">
        <title>Sequencing the genomes of 1000 actinobacteria strains.</title>
        <authorList>
            <person name="Klenk H.-P."/>
        </authorList>
    </citation>
    <scope>NUCLEOTIDE SEQUENCE [LARGE SCALE GENOMIC DNA]</scope>
    <source>
        <strain evidence="11 12">DSM 42178</strain>
    </source>
</reference>
<comment type="caution">
    <text evidence="11">The sequence shown here is derived from an EMBL/GenBank/DDBJ whole genome shotgun (WGS) entry which is preliminary data.</text>
</comment>
<keyword evidence="6 9" id="KW-0472">Membrane</keyword>
<feature type="transmembrane region" description="Helical" evidence="9">
    <location>
        <begin position="355"/>
        <end position="374"/>
    </location>
</feature>
<feature type="region of interest" description="Disordered" evidence="8">
    <location>
        <begin position="1"/>
        <end position="26"/>
    </location>
</feature>
<evidence type="ECO:0000313" key="12">
    <source>
        <dbReference type="Proteomes" id="UP000567795"/>
    </source>
</evidence>
<dbReference type="GO" id="GO:0005886">
    <property type="term" value="C:plasma membrane"/>
    <property type="evidence" value="ECO:0007669"/>
    <property type="project" value="UniProtKB-SubCell"/>
</dbReference>
<dbReference type="SUPFAM" id="SSF103473">
    <property type="entry name" value="MFS general substrate transporter"/>
    <property type="match status" value="1"/>
</dbReference>
<dbReference type="PANTHER" id="PTHR42718:SF46">
    <property type="entry name" value="BLR6921 PROTEIN"/>
    <property type="match status" value="1"/>
</dbReference>
<feature type="transmembrane region" description="Helical" evidence="9">
    <location>
        <begin position="252"/>
        <end position="270"/>
    </location>
</feature>
<evidence type="ECO:0000256" key="7">
    <source>
        <dbReference type="ARBA" id="ARBA00023251"/>
    </source>
</evidence>
<feature type="region of interest" description="Disordered" evidence="8">
    <location>
        <begin position="495"/>
        <end position="517"/>
    </location>
</feature>
<dbReference type="AlphaFoldDB" id="A0A852ZQ56"/>
<dbReference type="GO" id="GO:0046677">
    <property type="term" value="P:response to antibiotic"/>
    <property type="evidence" value="ECO:0007669"/>
    <property type="project" value="UniProtKB-KW"/>
</dbReference>
<evidence type="ECO:0000313" key="11">
    <source>
        <dbReference type="EMBL" id="NYI03627.1"/>
    </source>
</evidence>
<dbReference type="InterPro" id="IPR036259">
    <property type="entry name" value="MFS_trans_sf"/>
</dbReference>
<keyword evidence="2" id="KW-0813">Transport</keyword>
<feature type="transmembrane region" description="Helical" evidence="9">
    <location>
        <begin position="380"/>
        <end position="398"/>
    </location>
</feature>
<dbReference type="Proteomes" id="UP000567795">
    <property type="component" value="Unassembled WGS sequence"/>
</dbReference>
<evidence type="ECO:0000256" key="2">
    <source>
        <dbReference type="ARBA" id="ARBA00022448"/>
    </source>
</evidence>
<dbReference type="PANTHER" id="PTHR42718">
    <property type="entry name" value="MAJOR FACILITATOR SUPERFAMILY MULTIDRUG TRANSPORTER MFSC"/>
    <property type="match status" value="1"/>
</dbReference>
<evidence type="ECO:0000256" key="1">
    <source>
        <dbReference type="ARBA" id="ARBA00004651"/>
    </source>
</evidence>
<evidence type="ECO:0000259" key="10">
    <source>
        <dbReference type="PROSITE" id="PS50850"/>
    </source>
</evidence>
<evidence type="ECO:0000256" key="6">
    <source>
        <dbReference type="ARBA" id="ARBA00023136"/>
    </source>
</evidence>
<keyword evidence="5 9" id="KW-1133">Transmembrane helix</keyword>
<sequence length="517" mass="53388">MSTNETAGHRDGAAMRPPTPSSPEPDPRRWWSLAVIAFAQLIVVLDATIVNVALPSAQADLGISDADRSWVITAYTLAFGGLLLLGGRISDMIGRRRSFLIGLVGFAVASGLGGAAASIGPFLAARAGQGVFAALLAPAAMSLLSTTFTNPRERATAFGVYGAVGAGGSAIGLIAGGALTEYLDWRWCLFVNIPIAAIAIAGTVFVLRDHGLPSEGTRRRLDLLGVVLGCGGVLVMVYGFSEAESRSWGDRLVLALLGGSVVLLTLFALWQRRASSPLLPLRIITERNRAGAFLTVGLANVGSWGLFLFMTYYLQEVLGYSALRTGLSFVPLTIAIIIGATQIAARLFGRVQPRWVLVPGLLLQAAGLGILTQLTPEPAYLTHVLPAELVLGLGLGLVTMPAMNLVTQGVETRDSGVASATANTSQQLGGSIGTALLNTIATSATAGYVTAHAAAPEAEATVHGFTVAITWAVGILLVAAVLATLLVNVRVPRSGGRGTGTGARTAAEAAPQPQVAV</sequence>
<evidence type="ECO:0000256" key="9">
    <source>
        <dbReference type="SAM" id="Phobius"/>
    </source>
</evidence>
<keyword evidence="3" id="KW-1003">Cell membrane</keyword>
<dbReference type="RefSeq" id="WP_179812647.1">
    <property type="nucleotide sequence ID" value="NZ_JACBZD010000001.1"/>
</dbReference>
<proteinExistence type="predicted"/>